<dbReference type="Proteomes" id="UP000317318">
    <property type="component" value="Chromosome"/>
</dbReference>
<evidence type="ECO:0000256" key="1">
    <source>
        <dbReference type="SAM" id="Phobius"/>
    </source>
</evidence>
<name>A0A517QVM3_9PLAN</name>
<dbReference type="RefSeq" id="WP_145361974.1">
    <property type="nucleotide sequence ID" value="NZ_CP036268.1"/>
</dbReference>
<evidence type="ECO:0000313" key="2">
    <source>
        <dbReference type="EMBL" id="QDT35702.1"/>
    </source>
</evidence>
<dbReference type="KEGG" id="svp:Pan189_00550"/>
<proteinExistence type="predicted"/>
<accession>A0A517QVM3</accession>
<reference evidence="2 3" key="1">
    <citation type="submission" date="2019-02" db="EMBL/GenBank/DDBJ databases">
        <title>Deep-cultivation of Planctomycetes and their phenomic and genomic characterization uncovers novel biology.</title>
        <authorList>
            <person name="Wiegand S."/>
            <person name="Jogler M."/>
            <person name="Boedeker C."/>
            <person name="Pinto D."/>
            <person name="Vollmers J."/>
            <person name="Rivas-Marin E."/>
            <person name="Kohn T."/>
            <person name="Peeters S.H."/>
            <person name="Heuer A."/>
            <person name="Rast P."/>
            <person name="Oberbeckmann S."/>
            <person name="Bunk B."/>
            <person name="Jeske O."/>
            <person name="Meyerdierks A."/>
            <person name="Storesund J.E."/>
            <person name="Kallscheuer N."/>
            <person name="Luecker S."/>
            <person name="Lage O.M."/>
            <person name="Pohl T."/>
            <person name="Merkel B.J."/>
            <person name="Hornburger P."/>
            <person name="Mueller R.-W."/>
            <person name="Bruemmer F."/>
            <person name="Labrenz M."/>
            <person name="Spormann A.M."/>
            <person name="Op den Camp H."/>
            <person name="Overmann J."/>
            <person name="Amann R."/>
            <person name="Jetten M.S.M."/>
            <person name="Mascher T."/>
            <person name="Medema M.H."/>
            <person name="Devos D.P."/>
            <person name="Kaster A.-K."/>
            <person name="Ovreas L."/>
            <person name="Rohde M."/>
            <person name="Galperin M.Y."/>
            <person name="Jogler C."/>
        </authorList>
    </citation>
    <scope>NUCLEOTIDE SEQUENCE [LARGE SCALE GENOMIC DNA]</scope>
    <source>
        <strain evidence="2 3">Pan189</strain>
    </source>
</reference>
<gene>
    <name evidence="2" type="ORF">Pan189_00550</name>
</gene>
<keyword evidence="1" id="KW-0472">Membrane</keyword>
<keyword evidence="1" id="KW-1133">Transmembrane helix</keyword>
<feature type="transmembrane region" description="Helical" evidence="1">
    <location>
        <begin position="36"/>
        <end position="53"/>
    </location>
</feature>
<protein>
    <submittedName>
        <fullName evidence="2">Uncharacterized protein</fullName>
    </submittedName>
</protein>
<dbReference type="EMBL" id="CP036268">
    <property type="protein sequence ID" value="QDT35702.1"/>
    <property type="molecule type" value="Genomic_DNA"/>
</dbReference>
<keyword evidence="3" id="KW-1185">Reference proteome</keyword>
<evidence type="ECO:0000313" key="3">
    <source>
        <dbReference type="Proteomes" id="UP000317318"/>
    </source>
</evidence>
<organism evidence="2 3">
    <name type="scientific">Stratiformator vulcanicus</name>
    <dbReference type="NCBI Taxonomy" id="2527980"/>
    <lineage>
        <taxon>Bacteria</taxon>
        <taxon>Pseudomonadati</taxon>
        <taxon>Planctomycetota</taxon>
        <taxon>Planctomycetia</taxon>
        <taxon>Planctomycetales</taxon>
        <taxon>Planctomycetaceae</taxon>
        <taxon>Stratiformator</taxon>
    </lineage>
</organism>
<dbReference type="AlphaFoldDB" id="A0A517QVM3"/>
<sequence length="85" mass="8834">MAVHYAQRLGLIALAAVAAQSALSGAAVIPGLLASFAAGAIFYLLGFVFGEIGRRLAEEVAAIRFDNAVRATQETADDSSDHDNQ</sequence>
<keyword evidence="1" id="KW-0812">Transmembrane</keyword>